<evidence type="ECO:0000256" key="1">
    <source>
        <dbReference type="ARBA" id="ARBA00008954"/>
    </source>
</evidence>
<dbReference type="PANTHER" id="PTHR43094:SF1">
    <property type="entry name" value="AMINOTRANSFERASE CLASS-III"/>
    <property type="match status" value="1"/>
</dbReference>
<keyword evidence="4 5" id="KW-0663">Pyridoxal phosphate</keyword>
<dbReference type="GO" id="GO:0030170">
    <property type="term" value="F:pyridoxal phosphate binding"/>
    <property type="evidence" value="ECO:0007669"/>
    <property type="project" value="InterPro"/>
</dbReference>
<keyword evidence="2 6" id="KW-0032">Aminotransferase</keyword>
<dbReference type="InterPro" id="IPR005814">
    <property type="entry name" value="Aminotrans_3"/>
</dbReference>
<dbReference type="STRING" id="1246626.BleG1_1854"/>
<dbReference type="Gene3D" id="3.90.1150.10">
    <property type="entry name" value="Aspartate Aminotransferase, domain 1"/>
    <property type="match status" value="1"/>
</dbReference>
<dbReference type="CDD" id="cd00610">
    <property type="entry name" value="OAT_like"/>
    <property type="match status" value="1"/>
</dbReference>
<name>A0A060LW55_9BACI</name>
<dbReference type="PATRIC" id="fig|1246626.3.peg.1849"/>
<dbReference type="Gene3D" id="3.40.640.10">
    <property type="entry name" value="Type I PLP-dependent aspartate aminotransferase-like (Major domain)"/>
    <property type="match status" value="1"/>
</dbReference>
<evidence type="ECO:0000256" key="5">
    <source>
        <dbReference type="RuleBase" id="RU003560"/>
    </source>
</evidence>
<dbReference type="RefSeq" id="WP_038479815.1">
    <property type="nucleotide sequence ID" value="NZ_CP003923.1"/>
</dbReference>
<comment type="similarity">
    <text evidence="1 5">Belongs to the class-III pyridoxal-phosphate-dependent aminotransferase family.</text>
</comment>
<dbReference type="PIRSF" id="PIRSF000521">
    <property type="entry name" value="Transaminase_4ab_Lys_Orn"/>
    <property type="match status" value="1"/>
</dbReference>
<organism evidence="6 7">
    <name type="scientific">Shouchella lehensis G1</name>
    <dbReference type="NCBI Taxonomy" id="1246626"/>
    <lineage>
        <taxon>Bacteria</taxon>
        <taxon>Bacillati</taxon>
        <taxon>Bacillota</taxon>
        <taxon>Bacilli</taxon>
        <taxon>Bacillales</taxon>
        <taxon>Bacillaceae</taxon>
        <taxon>Shouchella</taxon>
    </lineage>
</organism>
<dbReference type="Pfam" id="PF00202">
    <property type="entry name" value="Aminotran_3"/>
    <property type="match status" value="1"/>
</dbReference>
<reference evidence="6 7" key="1">
    <citation type="journal article" date="2014" name="Gene">
        <title>A comparative genomic analysis of the alkalitolerant soil bacterium Bacillus lehensis G1.</title>
        <authorList>
            <person name="Noor Y.M."/>
            <person name="Samsulrizal N.H."/>
            <person name="Jema'on N.A."/>
            <person name="Low K.O."/>
            <person name="Ramli A.N."/>
            <person name="Alias N.I."/>
            <person name="Damis S.I."/>
            <person name="Fuzi S.F."/>
            <person name="Isa M.N."/>
            <person name="Murad A.M."/>
            <person name="Raih M.F."/>
            <person name="Bakar F.D."/>
            <person name="Najimudin N."/>
            <person name="Mahadi N.M."/>
            <person name="Illias R.M."/>
        </authorList>
    </citation>
    <scope>NUCLEOTIDE SEQUENCE [LARGE SCALE GENOMIC DNA]</scope>
    <source>
        <strain evidence="6 7">G1</strain>
    </source>
</reference>
<dbReference type="NCBIfam" id="NF005812">
    <property type="entry name" value="PRK07678.1"/>
    <property type="match status" value="1"/>
</dbReference>
<evidence type="ECO:0000313" key="6">
    <source>
        <dbReference type="EMBL" id="AIC94432.1"/>
    </source>
</evidence>
<dbReference type="PROSITE" id="PS00600">
    <property type="entry name" value="AA_TRANSFER_CLASS_3"/>
    <property type="match status" value="1"/>
</dbReference>
<keyword evidence="7" id="KW-1185">Reference proteome</keyword>
<dbReference type="HOGENOM" id="CLU_016922_4_0_9"/>
<evidence type="ECO:0000313" key="7">
    <source>
        <dbReference type="Proteomes" id="UP000027142"/>
    </source>
</evidence>
<dbReference type="InterPro" id="IPR015424">
    <property type="entry name" value="PyrdxlP-dep_Trfase"/>
</dbReference>
<dbReference type="KEGG" id="ble:BleG1_1854"/>
<sequence>MEAETKRSYSEKDQDYLWHGMKPYQANGTPLIAESGKGSWFTDTAGKRYFDGVSGLWCLNLGHGQEEIIEAAANQMKSLAYFPLSFGHKPAIDLAEKLSELLGGGYRSFFANGGSDANETAFKIARQHHKQSGNPEKTKIISRYRAYHGNSLGALAATAQANRKIKYDVNVPGFVHIPPPYAYRSSFGSYEEDDLRAAEYLEQTILWEGAETVAAFIMEPIISGGGVIHPQSDIYYKKVREICTRYNVLLILDEVVSGFGRTGKVFGYMHGDGFFPDIITLAKGLTAGYLPLGATCVHESIYQSFKTNGTTNHFRHISTYGGHPASCAVALKTIEIIERDQLVNRVARLEQTILRKLHALTSYSFVGDVRGIGFLYGIELVKDKQTKEPLSDETIKTIVAACQKKGLIIGKNGDTVPSGGNVLIIAPPLTSTEDDLTFLVKTLNEVFSETDKEASSY</sequence>
<dbReference type="SUPFAM" id="SSF53383">
    <property type="entry name" value="PLP-dependent transferases"/>
    <property type="match status" value="1"/>
</dbReference>
<dbReference type="EMBL" id="CP003923">
    <property type="protein sequence ID" value="AIC94432.1"/>
    <property type="molecule type" value="Genomic_DNA"/>
</dbReference>
<evidence type="ECO:0000256" key="4">
    <source>
        <dbReference type="ARBA" id="ARBA00022898"/>
    </source>
</evidence>
<gene>
    <name evidence="6" type="ORF">BleG1_1854</name>
</gene>
<dbReference type="PANTHER" id="PTHR43094">
    <property type="entry name" value="AMINOTRANSFERASE"/>
    <property type="match status" value="1"/>
</dbReference>
<dbReference type="eggNOG" id="COG0161">
    <property type="taxonomic scope" value="Bacteria"/>
</dbReference>
<evidence type="ECO:0000256" key="3">
    <source>
        <dbReference type="ARBA" id="ARBA00022679"/>
    </source>
</evidence>
<protein>
    <submittedName>
        <fullName evidence="6">Aminotransferase</fullName>
    </submittedName>
</protein>
<dbReference type="OrthoDB" id="9807885at2"/>
<dbReference type="FunFam" id="3.40.640.10:FF:000014">
    <property type="entry name" value="Adenosylmethionine-8-amino-7-oxononanoate aminotransferase, probable"/>
    <property type="match status" value="1"/>
</dbReference>
<keyword evidence="3 6" id="KW-0808">Transferase</keyword>
<dbReference type="AlphaFoldDB" id="A0A060LW55"/>
<dbReference type="InterPro" id="IPR015421">
    <property type="entry name" value="PyrdxlP-dep_Trfase_major"/>
</dbReference>
<evidence type="ECO:0000256" key="2">
    <source>
        <dbReference type="ARBA" id="ARBA00022576"/>
    </source>
</evidence>
<proteinExistence type="inferred from homology"/>
<dbReference type="InterPro" id="IPR015422">
    <property type="entry name" value="PyrdxlP-dep_Trfase_small"/>
</dbReference>
<dbReference type="GO" id="GO:0008483">
    <property type="term" value="F:transaminase activity"/>
    <property type="evidence" value="ECO:0007669"/>
    <property type="project" value="UniProtKB-KW"/>
</dbReference>
<accession>A0A060LW55</accession>
<dbReference type="InterPro" id="IPR049704">
    <property type="entry name" value="Aminotrans_3_PPA_site"/>
</dbReference>
<dbReference type="Proteomes" id="UP000027142">
    <property type="component" value="Chromosome"/>
</dbReference>